<evidence type="ECO:0000313" key="11">
    <source>
        <dbReference type="Proteomes" id="UP000523087"/>
    </source>
</evidence>
<evidence type="ECO:0000259" key="7">
    <source>
        <dbReference type="Pfam" id="PF02631"/>
    </source>
</evidence>
<feature type="domain" description="RecX first three-helical" evidence="9">
    <location>
        <begin position="66"/>
        <end position="105"/>
    </location>
</feature>
<proteinExistence type="inferred from homology"/>
<dbReference type="AlphaFoldDB" id="A0A7V9Z9K7"/>
<accession>A0A7V9Z9K7</accession>
<dbReference type="PANTHER" id="PTHR33602">
    <property type="entry name" value="REGULATORY PROTEIN RECX FAMILY PROTEIN"/>
    <property type="match status" value="1"/>
</dbReference>
<feature type="domain" description="RecX second three-helical" evidence="7">
    <location>
        <begin position="112"/>
        <end position="153"/>
    </location>
</feature>
<comment type="subcellular location">
    <subcellularLocation>
        <location evidence="1 5">Cytoplasm</location>
    </subcellularLocation>
</comment>
<dbReference type="Pfam" id="PF21982">
    <property type="entry name" value="RecX_HTH1"/>
    <property type="match status" value="1"/>
</dbReference>
<protein>
    <recommendedName>
        <fullName evidence="3 5">Regulatory protein RecX</fullName>
    </recommendedName>
</protein>
<keyword evidence="4 5" id="KW-0963">Cytoplasm</keyword>
<dbReference type="HAMAP" id="MF_01114">
    <property type="entry name" value="RecX"/>
    <property type="match status" value="1"/>
</dbReference>
<feature type="coiled-coil region" evidence="6">
    <location>
        <begin position="155"/>
        <end position="182"/>
    </location>
</feature>
<comment type="function">
    <text evidence="5">Modulates RecA activity.</text>
</comment>
<organism evidence="10 11">
    <name type="scientific">Thermaerobacillus caldiproteolyticus</name>
    <dbReference type="NCBI Taxonomy" id="247480"/>
    <lineage>
        <taxon>Bacteria</taxon>
        <taxon>Bacillati</taxon>
        <taxon>Bacillota</taxon>
        <taxon>Bacilli</taxon>
        <taxon>Bacillales</taxon>
        <taxon>Anoxybacillaceae</taxon>
        <taxon>Thermaerobacillus</taxon>
    </lineage>
</organism>
<dbReference type="PANTHER" id="PTHR33602:SF1">
    <property type="entry name" value="REGULATORY PROTEIN RECX FAMILY PROTEIN"/>
    <property type="match status" value="1"/>
</dbReference>
<keyword evidence="6" id="KW-0175">Coiled coil</keyword>
<name>A0A7V9Z9K7_9BACL</name>
<dbReference type="GO" id="GO:0005737">
    <property type="term" value="C:cytoplasm"/>
    <property type="evidence" value="ECO:0007669"/>
    <property type="project" value="UniProtKB-SubCell"/>
</dbReference>
<dbReference type="RefSeq" id="WP_181557197.1">
    <property type="nucleotide sequence ID" value="NZ_JACDUT010000013.1"/>
</dbReference>
<gene>
    <name evidence="5" type="primary">recX</name>
    <name evidence="10" type="ORF">HNR31_003326</name>
</gene>
<evidence type="ECO:0000256" key="3">
    <source>
        <dbReference type="ARBA" id="ARBA00018111"/>
    </source>
</evidence>
<dbReference type="Pfam" id="PF21981">
    <property type="entry name" value="RecX_HTH3"/>
    <property type="match status" value="2"/>
</dbReference>
<comment type="similarity">
    <text evidence="2 5">Belongs to the RecX family.</text>
</comment>
<dbReference type="InterPro" id="IPR053924">
    <property type="entry name" value="RecX_HTH_2nd"/>
</dbReference>
<feature type="domain" description="RecX third three-helical" evidence="8">
    <location>
        <begin position="159"/>
        <end position="206"/>
    </location>
</feature>
<dbReference type="InterPro" id="IPR053926">
    <property type="entry name" value="RecX_HTH_1st"/>
</dbReference>
<dbReference type="InterPro" id="IPR036388">
    <property type="entry name" value="WH-like_DNA-bd_sf"/>
</dbReference>
<evidence type="ECO:0000259" key="9">
    <source>
        <dbReference type="Pfam" id="PF21982"/>
    </source>
</evidence>
<evidence type="ECO:0000259" key="8">
    <source>
        <dbReference type="Pfam" id="PF21981"/>
    </source>
</evidence>
<evidence type="ECO:0000313" key="10">
    <source>
        <dbReference type="EMBL" id="MBA2876508.1"/>
    </source>
</evidence>
<keyword evidence="11" id="KW-1185">Reference proteome</keyword>
<evidence type="ECO:0000256" key="4">
    <source>
        <dbReference type="ARBA" id="ARBA00022490"/>
    </source>
</evidence>
<dbReference type="InterPro" id="IPR053925">
    <property type="entry name" value="RecX_HTH_3rd"/>
</dbReference>
<reference evidence="10 11" key="1">
    <citation type="submission" date="2020-07" db="EMBL/GenBank/DDBJ databases">
        <title>Genomic Encyclopedia of Type Strains, Phase IV (KMG-IV): sequencing the most valuable type-strain genomes for metagenomic binning, comparative biology and taxonomic classification.</title>
        <authorList>
            <person name="Goeker M."/>
        </authorList>
    </citation>
    <scope>NUCLEOTIDE SEQUENCE [LARGE SCALE GENOMIC DNA]</scope>
    <source>
        <strain evidence="10 11">DSM 15730</strain>
    </source>
</reference>
<dbReference type="InterPro" id="IPR003783">
    <property type="entry name" value="Regulatory_RecX"/>
</dbReference>
<dbReference type="Gene3D" id="1.10.10.10">
    <property type="entry name" value="Winged helix-like DNA-binding domain superfamily/Winged helix DNA-binding domain"/>
    <property type="match status" value="4"/>
</dbReference>
<evidence type="ECO:0000256" key="1">
    <source>
        <dbReference type="ARBA" id="ARBA00004496"/>
    </source>
</evidence>
<feature type="domain" description="RecX third three-helical" evidence="8">
    <location>
        <begin position="216"/>
        <end position="263"/>
    </location>
</feature>
<dbReference type="Pfam" id="PF02631">
    <property type="entry name" value="RecX_HTH2"/>
    <property type="match status" value="1"/>
</dbReference>
<evidence type="ECO:0000256" key="2">
    <source>
        <dbReference type="ARBA" id="ARBA00009695"/>
    </source>
</evidence>
<dbReference type="NCBIfam" id="NF010733">
    <property type="entry name" value="PRK14135.1"/>
    <property type="match status" value="1"/>
</dbReference>
<dbReference type="EMBL" id="JACDUT010000013">
    <property type="protein sequence ID" value="MBA2876508.1"/>
    <property type="molecule type" value="Genomic_DNA"/>
</dbReference>
<dbReference type="Proteomes" id="UP000523087">
    <property type="component" value="Unassembled WGS sequence"/>
</dbReference>
<sequence length="271" mass="32654">MAIITKIAVQKKNQERFMVYIEKENGEEVALSVDQDVLIQFRLKKGMEIDELDLQEIVYADEVQKAYHTALYFLSYRMRSEKEIIDYLKKKGVAEAVIRDVLHKLRENRYVNDREFAYAYVRTQKQTTTKGPVVIRNELEKFGIAEEWVEESLQLFTFEEQLEVARKLYEKAKKQQKKLSSQQWKQHVRQLLHRKGFSQNVIDHIIVACIERQDDEQEWEALEYHGRKAHRRYEKYDGYVYEQKMKQALYRKGFPLDMIERFLQLLKEEQS</sequence>
<evidence type="ECO:0000256" key="6">
    <source>
        <dbReference type="SAM" id="Coils"/>
    </source>
</evidence>
<dbReference type="GO" id="GO:0006282">
    <property type="term" value="P:regulation of DNA repair"/>
    <property type="evidence" value="ECO:0007669"/>
    <property type="project" value="UniProtKB-UniRule"/>
</dbReference>
<comment type="caution">
    <text evidence="10">The sequence shown here is derived from an EMBL/GenBank/DDBJ whole genome shotgun (WGS) entry which is preliminary data.</text>
</comment>
<evidence type="ECO:0000256" key="5">
    <source>
        <dbReference type="HAMAP-Rule" id="MF_01114"/>
    </source>
</evidence>